<evidence type="ECO:0000313" key="3">
    <source>
        <dbReference type="EMBL" id="CAF1416181.1"/>
    </source>
</evidence>
<feature type="region of interest" description="Disordered" evidence="1">
    <location>
        <begin position="51"/>
        <end position="126"/>
    </location>
</feature>
<feature type="compositionally biased region" description="Basic and acidic residues" evidence="1">
    <location>
        <begin position="184"/>
        <end position="197"/>
    </location>
</feature>
<keyword evidence="5" id="KW-1185">Reference proteome</keyword>
<feature type="signal peptide" evidence="2">
    <location>
        <begin position="1"/>
        <end position="21"/>
    </location>
</feature>
<sequence length="208" mass="23624">MHIILLFYTLDLSITQPLSSAAMPSRKKSMEKKPLVKRLLDGLIPSKAKRRTIVRRLSDDDDGTQSSSGEGVTRSSSGLKRHEEVLQKASASPEPSLLVSGQRPSSSRPDGEEKREGPGETPLVSANSQFFYSPMYRRYFGLTPPNPRLNNPRLLEDYIDWYINVYMEEEIPWQWIDVGNARQRAEQGEQEAREEAQRLASTTSKEKK</sequence>
<keyword evidence="2" id="KW-0732">Signal</keyword>
<comment type="caution">
    <text evidence="3">The sequence shown here is derived from an EMBL/GenBank/DDBJ whole genome shotgun (WGS) entry which is preliminary data.</text>
</comment>
<evidence type="ECO:0000256" key="2">
    <source>
        <dbReference type="SAM" id="SignalP"/>
    </source>
</evidence>
<feature type="compositionally biased region" description="Low complexity" evidence="1">
    <location>
        <begin position="64"/>
        <end position="78"/>
    </location>
</feature>
<organism evidence="3 5">
    <name type="scientific">Adineta ricciae</name>
    <name type="common">Rotifer</name>
    <dbReference type="NCBI Taxonomy" id="249248"/>
    <lineage>
        <taxon>Eukaryota</taxon>
        <taxon>Metazoa</taxon>
        <taxon>Spiralia</taxon>
        <taxon>Gnathifera</taxon>
        <taxon>Rotifera</taxon>
        <taxon>Eurotatoria</taxon>
        <taxon>Bdelloidea</taxon>
        <taxon>Adinetida</taxon>
        <taxon>Adinetidae</taxon>
        <taxon>Adineta</taxon>
    </lineage>
</organism>
<dbReference type="AlphaFoldDB" id="A0A815LZT4"/>
<evidence type="ECO:0000313" key="4">
    <source>
        <dbReference type="EMBL" id="CAF1524551.1"/>
    </source>
</evidence>
<evidence type="ECO:0000256" key="1">
    <source>
        <dbReference type="SAM" id="MobiDB-lite"/>
    </source>
</evidence>
<feature type="chain" id="PRO_5036228237" evidence="2">
    <location>
        <begin position="22"/>
        <end position="208"/>
    </location>
</feature>
<evidence type="ECO:0000313" key="5">
    <source>
        <dbReference type="Proteomes" id="UP000663828"/>
    </source>
</evidence>
<name>A0A815LZT4_ADIRI</name>
<dbReference type="EMBL" id="CAJNOJ010000806">
    <property type="protein sequence ID" value="CAF1524551.1"/>
    <property type="molecule type" value="Genomic_DNA"/>
</dbReference>
<accession>A0A815LZT4</accession>
<dbReference type="EMBL" id="CAJNOR010003459">
    <property type="protein sequence ID" value="CAF1416181.1"/>
    <property type="molecule type" value="Genomic_DNA"/>
</dbReference>
<dbReference type="OrthoDB" id="10065670at2759"/>
<proteinExistence type="predicted"/>
<protein>
    <submittedName>
        <fullName evidence="3">Uncharacterized protein</fullName>
    </submittedName>
</protein>
<gene>
    <name evidence="4" type="ORF">EDS130_LOCUS44109</name>
    <name evidence="3" type="ORF">XAT740_LOCUS34949</name>
</gene>
<feature type="compositionally biased region" description="Basic and acidic residues" evidence="1">
    <location>
        <begin position="109"/>
        <end position="118"/>
    </location>
</feature>
<feature type="compositionally biased region" description="Polar residues" evidence="1">
    <location>
        <begin position="199"/>
        <end position="208"/>
    </location>
</feature>
<reference evidence="3" key="1">
    <citation type="submission" date="2021-02" db="EMBL/GenBank/DDBJ databases">
        <authorList>
            <person name="Nowell W R."/>
        </authorList>
    </citation>
    <scope>NUCLEOTIDE SEQUENCE</scope>
</reference>
<feature type="region of interest" description="Disordered" evidence="1">
    <location>
        <begin position="184"/>
        <end position="208"/>
    </location>
</feature>
<dbReference type="Proteomes" id="UP000663828">
    <property type="component" value="Unassembled WGS sequence"/>
</dbReference>
<dbReference type="Proteomes" id="UP000663852">
    <property type="component" value="Unassembled WGS sequence"/>
</dbReference>